<reference evidence="2" key="1">
    <citation type="submission" date="2018-05" db="EMBL/GenBank/DDBJ databases">
        <authorList>
            <person name="Lanie J.A."/>
            <person name="Ng W.-L."/>
            <person name="Kazmierczak K.M."/>
            <person name="Andrzejewski T.M."/>
            <person name="Davidsen T.M."/>
            <person name="Wayne K.J."/>
            <person name="Tettelin H."/>
            <person name="Glass J.I."/>
            <person name="Rusch D."/>
            <person name="Podicherti R."/>
            <person name="Tsui H.-C.T."/>
            <person name="Winkler M.E."/>
        </authorList>
    </citation>
    <scope>NUCLEOTIDE SEQUENCE</scope>
</reference>
<dbReference type="GO" id="GO:0045004">
    <property type="term" value="P:DNA replication proofreading"/>
    <property type="evidence" value="ECO:0007669"/>
    <property type="project" value="TreeGrafter"/>
</dbReference>
<dbReference type="AlphaFoldDB" id="A0A382A3R7"/>
<dbReference type="PANTHER" id="PTHR30231">
    <property type="entry name" value="DNA POLYMERASE III SUBUNIT EPSILON"/>
    <property type="match status" value="1"/>
</dbReference>
<dbReference type="Pfam" id="PF20600">
    <property type="entry name" value="ExoX-like_C"/>
    <property type="match status" value="1"/>
</dbReference>
<evidence type="ECO:0000313" key="2">
    <source>
        <dbReference type="EMBL" id="SVA96004.1"/>
    </source>
</evidence>
<dbReference type="InterPro" id="IPR036397">
    <property type="entry name" value="RNaseH_sf"/>
</dbReference>
<evidence type="ECO:0000259" key="1">
    <source>
        <dbReference type="SMART" id="SM00479"/>
    </source>
</evidence>
<dbReference type="GO" id="GO:0005829">
    <property type="term" value="C:cytosol"/>
    <property type="evidence" value="ECO:0007669"/>
    <property type="project" value="TreeGrafter"/>
</dbReference>
<accession>A0A382A3R7</accession>
<dbReference type="Pfam" id="PF00929">
    <property type="entry name" value="RNase_T"/>
    <property type="match status" value="1"/>
</dbReference>
<dbReference type="CDD" id="cd06127">
    <property type="entry name" value="DEDDh"/>
    <property type="match status" value="1"/>
</dbReference>
<dbReference type="InterPro" id="IPR013520">
    <property type="entry name" value="Ribonucl_H"/>
</dbReference>
<dbReference type="SUPFAM" id="SSF53098">
    <property type="entry name" value="Ribonuclease H-like"/>
    <property type="match status" value="1"/>
</dbReference>
<name>A0A382A3R7_9ZZZZ</name>
<dbReference type="GO" id="GO:0008408">
    <property type="term" value="F:3'-5' exonuclease activity"/>
    <property type="evidence" value="ECO:0007669"/>
    <property type="project" value="TreeGrafter"/>
</dbReference>
<organism evidence="2">
    <name type="scientific">marine metagenome</name>
    <dbReference type="NCBI Taxonomy" id="408172"/>
    <lineage>
        <taxon>unclassified sequences</taxon>
        <taxon>metagenomes</taxon>
        <taxon>ecological metagenomes</taxon>
    </lineage>
</organism>
<dbReference type="SMART" id="SM00479">
    <property type="entry name" value="EXOIII"/>
    <property type="match status" value="1"/>
</dbReference>
<dbReference type="PANTHER" id="PTHR30231:SF41">
    <property type="entry name" value="DNA POLYMERASE III SUBUNIT EPSILON"/>
    <property type="match status" value="1"/>
</dbReference>
<proteinExistence type="predicted"/>
<feature type="domain" description="Exonuclease" evidence="1">
    <location>
        <begin position="10"/>
        <end position="176"/>
    </location>
</feature>
<dbReference type="EMBL" id="UINC01023739">
    <property type="protein sequence ID" value="SVA96004.1"/>
    <property type="molecule type" value="Genomic_DNA"/>
</dbReference>
<dbReference type="InterPro" id="IPR046768">
    <property type="entry name" value="ExoX-like_C"/>
</dbReference>
<gene>
    <name evidence="2" type="ORF">METZ01_LOCUS148858</name>
</gene>
<dbReference type="Gene3D" id="3.30.420.10">
    <property type="entry name" value="Ribonuclease H-like superfamily/Ribonuclease H"/>
    <property type="match status" value="1"/>
</dbReference>
<dbReference type="InterPro" id="IPR012337">
    <property type="entry name" value="RNaseH-like_sf"/>
</dbReference>
<sequence>MLLPIKLDRPIVFLDLETTGLSTRDDRIIEMAILRVSPQGDVLERVRRFNPGIPIHPQASEVHGIFDEDLVDEAPFGARAKALFQLLDPCDLGGFNIRRFDLPILMAEFKRAGMDFDHEARRVIDVQGIFHREEPRDLSAAARFYLDREHQEAHTALGDIRTTAAVLAAQIERYPELPRSMDELNAYFDEFMPIRTALDQWFNRADEGLVFRRGKHKGRALAEVASEERDYLDWMLGAEDMDETVLDAVRAALAEVSKDDPSTAE</sequence>
<dbReference type="GO" id="GO:0003676">
    <property type="term" value="F:nucleic acid binding"/>
    <property type="evidence" value="ECO:0007669"/>
    <property type="project" value="InterPro"/>
</dbReference>
<protein>
    <recommendedName>
        <fullName evidence="1">Exonuclease domain-containing protein</fullName>
    </recommendedName>
</protein>